<dbReference type="InterPro" id="IPR003661">
    <property type="entry name" value="HisK_dim/P_dom"/>
</dbReference>
<evidence type="ECO:0000313" key="7">
    <source>
        <dbReference type="EMBL" id="QDV35744.1"/>
    </source>
</evidence>
<keyword evidence="8" id="KW-1185">Reference proteome</keyword>
<dbReference type="SUPFAM" id="SSF55781">
    <property type="entry name" value="GAF domain-like"/>
    <property type="match status" value="2"/>
</dbReference>
<organism evidence="7 8">
    <name type="scientific">Tautonia plasticadhaerens</name>
    <dbReference type="NCBI Taxonomy" id="2527974"/>
    <lineage>
        <taxon>Bacteria</taxon>
        <taxon>Pseudomonadati</taxon>
        <taxon>Planctomycetota</taxon>
        <taxon>Planctomycetia</taxon>
        <taxon>Isosphaerales</taxon>
        <taxon>Isosphaeraceae</taxon>
        <taxon>Tautonia</taxon>
    </lineage>
</organism>
<dbReference type="OrthoDB" id="9815750at2"/>
<dbReference type="InterPro" id="IPR003594">
    <property type="entry name" value="HATPase_dom"/>
</dbReference>
<dbReference type="KEGG" id="tpla:ElP_36500"/>
<dbReference type="RefSeq" id="WP_145271517.1">
    <property type="nucleotide sequence ID" value="NZ_CP036426.1"/>
</dbReference>
<dbReference type="InterPro" id="IPR005467">
    <property type="entry name" value="His_kinase_dom"/>
</dbReference>
<dbReference type="Proteomes" id="UP000317835">
    <property type="component" value="Chromosome"/>
</dbReference>
<name>A0A518H4H9_9BACT</name>
<dbReference type="InterPro" id="IPR029016">
    <property type="entry name" value="GAF-like_dom_sf"/>
</dbReference>
<dbReference type="SMART" id="SM00388">
    <property type="entry name" value="HisKA"/>
    <property type="match status" value="1"/>
</dbReference>
<feature type="domain" description="Histidine kinase" evidence="6">
    <location>
        <begin position="364"/>
        <end position="575"/>
    </location>
</feature>
<feature type="region of interest" description="Disordered" evidence="5">
    <location>
        <begin position="1"/>
        <end position="33"/>
    </location>
</feature>
<dbReference type="SUPFAM" id="SSF55874">
    <property type="entry name" value="ATPase domain of HSP90 chaperone/DNA topoisomerase II/histidine kinase"/>
    <property type="match status" value="1"/>
</dbReference>
<dbReference type="SMART" id="SM00387">
    <property type="entry name" value="HATPase_c"/>
    <property type="match status" value="1"/>
</dbReference>
<keyword evidence="4" id="KW-0175">Coiled coil</keyword>
<reference evidence="7 8" key="1">
    <citation type="submission" date="2019-02" db="EMBL/GenBank/DDBJ databases">
        <title>Deep-cultivation of Planctomycetes and their phenomic and genomic characterization uncovers novel biology.</title>
        <authorList>
            <person name="Wiegand S."/>
            <person name="Jogler M."/>
            <person name="Boedeker C."/>
            <person name="Pinto D."/>
            <person name="Vollmers J."/>
            <person name="Rivas-Marin E."/>
            <person name="Kohn T."/>
            <person name="Peeters S.H."/>
            <person name="Heuer A."/>
            <person name="Rast P."/>
            <person name="Oberbeckmann S."/>
            <person name="Bunk B."/>
            <person name="Jeske O."/>
            <person name="Meyerdierks A."/>
            <person name="Storesund J.E."/>
            <person name="Kallscheuer N."/>
            <person name="Luecker S."/>
            <person name="Lage O.M."/>
            <person name="Pohl T."/>
            <person name="Merkel B.J."/>
            <person name="Hornburger P."/>
            <person name="Mueller R.-W."/>
            <person name="Bruemmer F."/>
            <person name="Labrenz M."/>
            <person name="Spormann A.M."/>
            <person name="Op den Camp H."/>
            <person name="Overmann J."/>
            <person name="Amann R."/>
            <person name="Jetten M.S.M."/>
            <person name="Mascher T."/>
            <person name="Medema M.H."/>
            <person name="Devos D.P."/>
            <person name="Kaster A.-K."/>
            <person name="Ovreas L."/>
            <person name="Rohde M."/>
            <person name="Galperin M.Y."/>
            <person name="Jogler C."/>
        </authorList>
    </citation>
    <scope>NUCLEOTIDE SEQUENCE [LARGE SCALE GENOMIC DNA]</scope>
    <source>
        <strain evidence="7 8">ElP</strain>
    </source>
</reference>
<keyword evidence="3" id="KW-0597">Phosphoprotein</keyword>
<sequence>MGKARARKASASDRGGEGPPSGKPSAPGPPDDLLPHLWRFRNQFRDGRDADKVLRTALRLGMERFRAAEGCVATVKQGSGEARLLFEFPTDSGWDRAMLAGFLRGEKVCVPPELMLARIRRHGRMWGALAVRSSGTEYHWDSRQSFSSIGSLANELIDQIDRDRVREVRARVDRKVLEQSRPKHLFYEVLHGLKSLIAYDHSATLLTYDGESDALEVVAEQVAWQKAKGRNVGRRLSPAAALRGLMCEGHVCGFDRDGRRWTDWTGTDATALAEWLDFDDAVPRGVPAEGAILCAPLVARADLLGLLKVAALHPGSFGRYEVELVSQFLPQAAVALQNSRRAESLEQKVLEAERKHAMADLARGVSHDVNNALGGVLPLVQQMREELGRGELDPGVAAEDLIEIERSIQACRRIFGGMLGFARGLARSPSPVRLRQAVDNALSILRQSIDRGGIRLVVELPEDLPPVTGVQADLEQLLLNLLSNARDACRAGGSIAVRARRDGELVELTVEDTGCGMTRERLARIREPFFTTKDDGHGLGLAICRSIVAQMRGHFSIESTPGAGTGVRASFPIRSEGGP</sequence>
<dbReference type="Gene3D" id="3.30.450.40">
    <property type="match status" value="1"/>
</dbReference>
<dbReference type="EMBL" id="CP036426">
    <property type="protein sequence ID" value="QDV35744.1"/>
    <property type="molecule type" value="Genomic_DNA"/>
</dbReference>
<gene>
    <name evidence="7" type="primary">kinE_4</name>
    <name evidence="7" type="ORF">ElP_36500</name>
</gene>
<dbReference type="Gene3D" id="1.10.287.130">
    <property type="match status" value="1"/>
</dbReference>
<dbReference type="AlphaFoldDB" id="A0A518H4H9"/>
<dbReference type="Pfam" id="PF01590">
    <property type="entry name" value="GAF"/>
    <property type="match status" value="1"/>
</dbReference>
<dbReference type="PANTHER" id="PTHR43065">
    <property type="entry name" value="SENSOR HISTIDINE KINASE"/>
    <property type="match status" value="1"/>
</dbReference>
<dbReference type="SMART" id="SM00065">
    <property type="entry name" value="GAF"/>
    <property type="match status" value="1"/>
</dbReference>
<dbReference type="InterPro" id="IPR036890">
    <property type="entry name" value="HATPase_C_sf"/>
</dbReference>
<evidence type="ECO:0000259" key="6">
    <source>
        <dbReference type="PROSITE" id="PS50109"/>
    </source>
</evidence>
<feature type="coiled-coil region" evidence="4">
    <location>
        <begin position="335"/>
        <end position="362"/>
    </location>
</feature>
<evidence type="ECO:0000256" key="3">
    <source>
        <dbReference type="ARBA" id="ARBA00022553"/>
    </source>
</evidence>
<dbReference type="PRINTS" id="PR00344">
    <property type="entry name" value="BCTRLSENSOR"/>
</dbReference>
<protein>
    <recommendedName>
        <fullName evidence="2">histidine kinase</fullName>
        <ecNumber evidence="2">2.7.13.3</ecNumber>
    </recommendedName>
</protein>
<dbReference type="GO" id="GO:0000155">
    <property type="term" value="F:phosphorelay sensor kinase activity"/>
    <property type="evidence" value="ECO:0007669"/>
    <property type="project" value="InterPro"/>
</dbReference>
<evidence type="ECO:0000256" key="5">
    <source>
        <dbReference type="SAM" id="MobiDB-lite"/>
    </source>
</evidence>
<evidence type="ECO:0000256" key="2">
    <source>
        <dbReference type="ARBA" id="ARBA00012438"/>
    </source>
</evidence>
<accession>A0A518H4H9</accession>
<dbReference type="EC" id="2.7.13.3" evidence="2"/>
<dbReference type="InterPro" id="IPR004358">
    <property type="entry name" value="Sig_transdc_His_kin-like_C"/>
</dbReference>
<dbReference type="PROSITE" id="PS50109">
    <property type="entry name" value="HIS_KIN"/>
    <property type="match status" value="1"/>
</dbReference>
<keyword evidence="7" id="KW-0808">Transferase</keyword>
<dbReference type="PANTHER" id="PTHR43065:SF42">
    <property type="entry name" value="TWO-COMPONENT SENSOR PPRA"/>
    <property type="match status" value="1"/>
</dbReference>
<keyword evidence="7" id="KW-0418">Kinase</keyword>
<dbReference type="Gene3D" id="3.30.565.10">
    <property type="entry name" value="Histidine kinase-like ATPase, C-terminal domain"/>
    <property type="match status" value="1"/>
</dbReference>
<dbReference type="InterPro" id="IPR003018">
    <property type="entry name" value="GAF"/>
</dbReference>
<evidence type="ECO:0000313" key="8">
    <source>
        <dbReference type="Proteomes" id="UP000317835"/>
    </source>
</evidence>
<evidence type="ECO:0000256" key="4">
    <source>
        <dbReference type="SAM" id="Coils"/>
    </source>
</evidence>
<comment type="catalytic activity">
    <reaction evidence="1">
        <text>ATP + protein L-histidine = ADP + protein N-phospho-L-histidine.</text>
        <dbReference type="EC" id="2.7.13.3"/>
    </reaction>
</comment>
<dbReference type="Pfam" id="PF02518">
    <property type="entry name" value="HATPase_c"/>
    <property type="match status" value="1"/>
</dbReference>
<evidence type="ECO:0000256" key="1">
    <source>
        <dbReference type="ARBA" id="ARBA00000085"/>
    </source>
</evidence>
<proteinExistence type="predicted"/>